<evidence type="ECO:0000313" key="2">
    <source>
        <dbReference type="EMBL" id="MBU8877278.1"/>
    </source>
</evidence>
<name>A0ABS6IVQ5_9HYPH</name>
<protein>
    <submittedName>
        <fullName evidence="2">Uncharacterized protein</fullName>
    </submittedName>
</protein>
<proteinExistence type="predicted"/>
<feature type="compositionally biased region" description="Low complexity" evidence="1">
    <location>
        <begin position="128"/>
        <end position="139"/>
    </location>
</feature>
<evidence type="ECO:0000256" key="1">
    <source>
        <dbReference type="SAM" id="MobiDB-lite"/>
    </source>
</evidence>
<feature type="region of interest" description="Disordered" evidence="1">
    <location>
        <begin position="114"/>
        <end position="176"/>
    </location>
</feature>
<feature type="region of interest" description="Disordered" evidence="1">
    <location>
        <begin position="44"/>
        <end position="76"/>
    </location>
</feature>
<evidence type="ECO:0000313" key="3">
    <source>
        <dbReference type="Proteomes" id="UP000727907"/>
    </source>
</evidence>
<gene>
    <name evidence="2" type="ORF">KQ910_26150</name>
</gene>
<comment type="caution">
    <text evidence="2">The sequence shown here is derived from an EMBL/GenBank/DDBJ whole genome shotgun (WGS) entry which is preliminary data.</text>
</comment>
<feature type="compositionally biased region" description="Basic and acidic residues" evidence="1">
    <location>
        <begin position="50"/>
        <end position="63"/>
    </location>
</feature>
<keyword evidence="3" id="KW-1185">Reference proteome</keyword>
<reference evidence="2 3" key="1">
    <citation type="submission" date="2021-06" db="EMBL/GenBank/DDBJ databases">
        <authorList>
            <person name="Lee D.H."/>
        </authorList>
    </citation>
    <scope>NUCLEOTIDE SEQUENCE [LARGE SCALE GENOMIC DNA]</scope>
    <source>
        <strain evidence="2 3">MMS21-HV4-11</strain>
    </source>
</reference>
<dbReference type="Proteomes" id="UP000727907">
    <property type="component" value="Unassembled WGS sequence"/>
</dbReference>
<accession>A0ABS6IVQ5</accession>
<sequence>MAITTKQELRALSADERELIDMSGARVVKALTDAQLSSLVKRTRTKRDRARTLAERQRRELRGKSRARGAAPVKADDGSQLKLAILTAALARLDAETARRGTVKAKAALVASAKKALSLKQKTKPAKGTKAPAKPRGPAQPARGKTRVAVKNHVPGSVRGSVRSQGAKAQAKRDSR</sequence>
<dbReference type="RefSeq" id="WP_216966952.1">
    <property type="nucleotide sequence ID" value="NZ_JAHOPB010000004.1"/>
</dbReference>
<organism evidence="2 3">
    <name type="scientific">Reyranella humidisoli</name>
    <dbReference type="NCBI Taxonomy" id="2849149"/>
    <lineage>
        <taxon>Bacteria</taxon>
        <taxon>Pseudomonadati</taxon>
        <taxon>Pseudomonadota</taxon>
        <taxon>Alphaproteobacteria</taxon>
        <taxon>Hyphomicrobiales</taxon>
        <taxon>Reyranellaceae</taxon>
        <taxon>Reyranella</taxon>
    </lineage>
</organism>
<dbReference type="EMBL" id="JAHOPB010000004">
    <property type="protein sequence ID" value="MBU8877278.1"/>
    <property type="molecule type" value="Genomic_DNA"/>
</dbReference>